<name>A0AAN7TDF7_9PEZI</name>
<dbReference type="GO" id="GO:0034450">
    <property type="term" value="F:ubiquitin-ubiquitin ligase activity"/>
    <property type="evidence" value="ECO:0007669"/>
    <property type="project" value="InterPro"/>
</dbReference>
<dbReference type="GO" id="GO:0006511">
    <property type="term" value="P:ubiquitin-dependent protein catabolic process"/>
    <property type="evidence" value="ECO:0007669"/>
    <property type="project" value="InterPro"/>
</dbReference>
<evidence type="ECO:0000256" key="5">
    <source>
        <dbReference type="ARBA" id="ARBA00007434"/>
    </source>
</evidence>
<dbReference type="PANTHER" id="PTHR13931:SF2">
    <property type="entry name" value="UBIQUITIN CONJUGATION FACTOR E4 B"/>
    <property type="match status" value="1"/>
</dbReference>
<dbReference type="GO" id="GO:0003755">
    <property type="term" value="F:peptidyl-prolyl cis-trans isomerase activity"/>
    <property type="evidence" value="ECO:0007669"/>
    <property type="project" value="UniProtKB-KW"/>
</dbReference>
<evidence type="ECO:0000313" key="13">
    <source>
        <dbReference type="EMBL" id="KAK5110719.1"/>
    </source>
</evidence>
<dbReference type="GO" id="GO:0036503">
    <property type="term" value="P:ERAD pathway"/>
    <property type="evidence" value="ECO:0007669"/>
    <property type="project" value="InterPro"/>
</dbReference>
<feature type="domain" description="U-box" evidence="12">
    <location>
        <begin position="978"/>
        <end position="1052"/>
    </location>
</feature>
<sequence>MADSTSPDSAMSDADKIRAKRLAKLGGGSKTTSPPSAACTDSTAANTPMASKQEPARSPPTSKSEANPFPQLGMKEDTASGKAPVQIKIRPKPEAPRPRSRTRESESLNVWQDRNMRAIFRVTLREGERRDSHGHSVTFLASTKEDLEESSQPLLLDTEILEGAITEAASKAPGGKPFEYLLSCFKRVSRGLRTDRFDGDVDAKRNVLKEAQRLCMSYCIFAVTMPEMFGEEVSPVNPLVDHLLQEPESDNGICTDFLTEATNRMAEDDGMKEALIGAAEELSRRLVTLDLNANYRNHVVGLRNLLRFKEIAAAITESSMWAPKHLEPQDIETQTLLGPFFRLSPMQTAVAKNYFSAPKTRDRNFIANAQNALRMTLREHQDQLSLLADTIVRSSPAARERLLDWFALCVNKNHKKRAMRVDYKTVSSDGFMINVTNVLDRLCDPFIDAQFGKIEKIDVDYLRRQPRVDIGEETKINADQKTSDAFYEKKADGASNFISEIFFLTVAAHHYGTEAAQERHSTMKKSVKRYEQDLVQMEGERGKYAGDPRYLARFEQAVSKYKEQIDDTWSMIHATYGVLCDDVSQARSMQFMRYVIVWILRLASGQNLPKEALKLPLPEQQPEVFRCLPEYFLEDIVDNFKFIVGNIPHIITPQQSEEILQICVTFLRNTEYVKNPGVKSGLVTILFYGIQPYSRSSSRGVLSDLLIGSSFAHKHLLRALMKFYIEAESTGTHTQFYDKYNIRFEIFQVIKCIWVNTLYRENLAKEAAANTDFFVQFVNMILNDVTFVLDESLSAFTKIHDLTVELAGPEFAAMNDEQKKERTELLEDQKGKAKSYMGLTRESMETLILFTEALPEAFTMSQVVQRLADMLGYNLDYLVGDRRKGLRIANPEEYKFDPKALLQDLVKVYLNLSTKSRFVDAIARDGRSYKPANFAEAARIMTQKVYMAPEEIHGWNKLGDRVAARCLEIAQEEEDFGEPPDEFTDPLMAILMSDPVVLPASKQVVDRATIQSHLLNDPTDPFNRAPLKLEDVVPDVELKRRIDGWKLERLDAIRAEKAAAVAIAAGAGVGQEAMDTTLG</sequence>
<evidence type="ECO:0000256" key="10">
    <source>
        <dbReference type="ARBA" id="ARBA00023242"/>
    </source>
</evidence>
<evidence type="ECO:0000256" key="1">
    <source>
        <dbReference type="ARBA" id="ARBA00000900"/>
    </source>
</evidence>
<evidence type="ECO:0000256" key="2">
    <source>
        <dbReference type="ARBA" id="ARBA00004123"/>
    </source>
</evidence>
<accession>A0AAN7TDF7</accession>
<evidence type="ECO:0000256" key="9">
    <source>
        <dbReference type="ARBA" id="ARBA00023110"/>
    </source>
</evidence>
<dbReference type="Pfam" id="PF04564">
    <property type="entry name" value="U-box"/>
    <property type="match status" value="1"/>
</dbReference>
<evidence type="ECO:0000256" key="11">
    <source>
        <dbReference type="SAM" id="MobiDB-lite"/>
    </source>
</evidence>
<feature type="compositionally biased region" description="Basic and acidic residues" evidence="11">
    <location>
        <begin position="91"/>
        <end position="106"/>
    </location>
</feature>
<dbReference type="InterPro" id="IPR013083">
    <property type="entry name" value="Znf_RING/FYVE/PHD"/>
</dbReference>
<comment type="subcellular location">
    <subcellularLocation>
        <location evidence="3">Cytoplasm</location>
    </subcellularLocation>
    <subcellularLocation>
        <location evidence="2">Nucleus</location>
    </subcellularLocation>
</comment>
<gene>
    <name evidence="13" type="ORF">LTR62_005596</name>
</gene>
<dbReference type="InterPro" id="IPR003613">
    <property type="entry name" value="Ubox_domain"/>
</dbReference>
<comment type="caution">
    <text evidence="13">The sequence shown here is derived from an EMBL/GenBank/DDBJ whole genome shotgun (WGS) entry which is preliminary data.</text>
</comment>
<dbReference type="GO" id="GO:0000151">
    <property type="term" value="C:ubiquitin ligase complex"/>
    <property type="evidence" value="ECO:0007669"/>
    <property type="project" value="InterPro"/>
</dbReference>
<dbReference type="GO" id="GO:0005737">
    <property type="term" value="C:cytoplasm"/>
    <property type="evidence" value="ECO:0007669"/>
    <property type="project" value="UniProtKB-SubCell"/>
</dbReference>
<feature type="compositionally biased region" description="Polar residues" evidence="11">
    <location>
        <begin position="30"/>
        <end position="50"/>
    </location>
</feature>
<evidence type="ECO:0000256" key="8">
    <source>
        <dbReference type="ARBA" id="ARBA00022786"/>
    </source>
</evidence>
<dbReference type="GO" id="GO:0000209">
    <property type="term" value="P:protein polyubiquitination"/>
    <property type="evidence" value="ECO:0007669"/>
    <property type="project" value="TreeGrafter"/>
</dbReference>
<keyword evidence="10" id="KW-0539">Nucleus</keyword>
<dbReference type="PROSITE" id="PS51698">
    <property type="entry name" value="U_BOX"/>
    <property type="match status" value="1"/>
</dbReference>
<protein>
    <recommendedName>
        <fullName evidence="12">U-box domain-containing protein</fullName>
    </recommendedName>
</protein>
<comment type="catalytic activity">
    <reaction evidence="1">
        <text>S-ubiquitinyl-[E2 ubiquitin-conjugating enzyme]-L-cysteine + [acceptor protein]-L-lysine = [E2 ubiquitin-conjugating enzyme]-L-cysteine + N(6)-ubiquitinyl-[acceptor protein]-L-lysine.</text>
        <dbReference type="EC" id="2.3.2.27"/>
    </reaction>
</comment>
<keyword evidence="9" id="KW-0413">Isomerase</keyword>
<dbReference type="PANTHER" id="PTHR13931">
    <property type="entry name" value="UBIQUITINATION FACTOR E4"/>
    <property type="match status" value="1"/>
</dbReference>
<keyword evidence="8" id="KW-0833">Ubl conjugation pathway</keyword>
<reference evidence="13" key="1">
    <citation type="submission" date="2023-08" db="EMBL/GenBank/DDBJ databases">
        <title>Black Yeasts Isolated from many extreme environments.</title>
        <authorList>
            <person name="Coleine C."/>
            <person name="Stajich J.E."/>
            <person name="Selbmann L."/>
        </authorList>
    </citation>
    <scope>NUCLEOTIDE SEQUENCE</scope>
    <source>
        <strain evidence="13">CCFEE 5401</strain>
    </source>
</reference>
<dbReference type="InterPro" id="IPR045132">
    <property type="entry name" value="UBE4"/>
</dbReference>
<evidence type="ECO:0000313" key="14">
    <source>
        <dbReference type="Proteomes" id="UP001310890"/>
    </source>
</evidence>
<proteinExistence type="inferred from homology"/>
<keyword evidence="9" id="KW-0697">Rotamase</keyword>
<dbReference type="FunFam" id="3.30.40.10:FF:000055">
    <property type="entry name" value="Ubiquitin conjugation factor e4 a"/>
    <property type="match status" value="1"/>
</dbReference>
<comment type="pathway">
    <text evidence="4">Protein modification; protein ubiquitination.</text>
</comment>
<dbReference type="CDD" id="cd16657">
    <property type="entry name" value="RING-Ubox_UBE4A"/>
    <property type="match status" value="1"/>
</dbReference>
<evidence type="ECO:0000259" key="12">
    <source>
        <dbReference type="PROSITE" id="PS51698"/>
    </source>
</evidence>
<evidence type="ECO:0000256" key="7">
    <source>
        <dbReference type="ARBA" id="ARBA00022679"/>
    </source>
</evidence>
<evidence type="ECO:0000256" key="6">
    <source>
        <dbReference type="ARBA" id="ARBA00022490"/>
    </source>
</evidence>
<dbReference type="GO" id="GO:0005634">
    <property type="term" value="C:nucleus"/>
    <property type="evidence" value="ECO:0007669"/>
    <property type="project" value="UniProtKB-SubCell"/>
</dbReference>
<dbReference type="Gene3D" id="3.30.40.10">
    <property type="entry name" value="Zinc/RING finger domain, C3HC4 (zinc finger)"/>
    <property type="match status" value="1"/>
</dbReference>
<organism evidence="13 14">
    <name type="scientific">Meristemomyces frigidus</name>
    <dbReference type="NCBI Taxonomy" id="1508187"/>
    <lineage>
        <taxon>Eukaryota</taxon>
        <taxon>Fungi</taxon>
        <taxon>Dikarya</taxon>
        <taxon>Ascomycota</taxon>
        <taxon>Pezizomycotina</taxon>
        <taxon>Dothideomycetes</taxon>
        <taxon>Dothideomycetidae</taxon>
        <taxon>Mycosphaerellales</taxon>
        <taxon>Teratosphaeriaceae</taxon>
        <taxon>Meristemomyces</taxon>
    </lineage>
</organism>
<dbReference type="EMBL" id="JAVRRL010000046">
    <property type="protein sequence ID" value="KAK5110719.1"/>
    <property type="molecule type" value="Genomic_DNA"/>
</dbReference>
<keyword evidence="6" id="KW-0963">Cytoplasm</keyword>
<dbReference type="Pfam" id="PF10408">
    <property type="entry name" value="Ufd2P_core"/>
    <property type="match status" value="1"/>
</dbReference>
<dbReference type="AlphaFoldDB" id="A0AAN7TDF7"/>
<dbReference type="SUPFAM" id="SSF57850">
    <property type="entry name" value="RING/U-box"/>
    <property type="match status" value="1"/>
</dbReference>
<evidence type="ECO:0000256" key="3">
    <source>
        <dbReference type="ARBA" id="ARBA00004496"/>
    </source>
</evidence>
<feature type="region of interest" description="Disordered" evidence="11">
    <location>
        <begin position="1"/>
        <end position="108"/>
    </location>
</feature>
<dbReference type="SMART" id="SM00504">
    <property type="entry name" value="Ubox"/>
    <property type="match status" value="1"/>
</dbReference>
<dbReference type="InterPro" id="IPR019474">
    <property type="entry name" value="Ub_conjug_fac_E4_core"/>
</dbReference>
<keyword evidence="7" id="KW-0808">Transferase</keyword>
<evidence type="ECO:0000256" key="4">
    <source>
        <dbReference type="ARBA" id="ARBA00004906"/>
    </source>
</evidence>
<comment type="similarity">
    <text evidence="5">Belongs to the ubiquitin conjugation factor E4 family.</text>
</comment>
<dbReference type="Proteomes" id="UP001310890">
    <property type="component" value="Unassembled WGS sequence"/>
</dbReference>